<dbReference type="Proteomes" id="UP001642409">
    <property type="component" value="Unassembled WGS sequence"/>
</dbReference>
<reference evidence="1" key="1">
    <citation type="submission" date="2023-06" db="EMBL/GenBank/DDBJ databases">
        <authorList>
            <person name="Kurt Z."/>
        </authorList>
    </citation>
    <scope>NUCLEOTIDE SEQUENCE</scope>
</reference>
<evidence type="ECO:0000313" key="1">
    <source>
        <dbReference type="EMBL" id="CAI9955392.1"/>
    </source>
</evidence>
<dbReference type="AlphaFoldDB" id="A0AA86UL09"/>
<dbReference type="EMBL" id="CATOUU010000865">
    <property type="protein sequence ID" value="CAI9955392.1"/>
    <property type="molecule type" value="Genomic_DNA"/>
</dbReference>
<reference evidence="2 3" key="2">
    <citation type="submission" date="2024-07" db="EMBL/GenBank/DDBJ databases">
        <authorList>
            <person name="Akdeniz Z."/>
        </authorList>
    </citation>
    <scope>NUCLEOTIDE SEQUENCE [LARGE SCALE GENOMIC DNA]</scope>
</reference>
<protein>
    <submittedName>
        <fullName evidence="2">Hypothetical_protein</fullName>
    </submittedName>
</protein>
<name>A0AA86UL09_9EUKA</name>
<keyword evidence="3" id="KW-1185">Reference proteome</keyword>
<dbReference type="EMBL" id="CAXDID020000010">
    <property type="protein sequence ID" value="CAL5979075.1"/>
    <property type="molecule type" value="Genomic_DNA"/>
</dbReference>
<organism evidence="1">
    <name type="scientific">Hexamita inflata</name>
    <dbReference type="NCBI Taxonomy" id="28002"/>
    <lineage>
        <taxon>Eukaryota</taxon>
        <taxon>Metamonada</taxon>
        <taxon>Diplomonadida</taxon>
        <taxon>Hexamitidae</taxon>
        <taxon>Hexamitinae</taxon>
        <taxon>Hexamita</taxon>
    </lineage>
</organism>
<accession>A0AA86UL09</accession>
<sequence length="300" mass="35508">MEDFKHFEYASYFLQECQRVAIAMKQPQIDQFVVNQVRTMKQTAIENHPNYLQHTCFISFTPKSSKPMDFLSVTEQQKPVVIRKFQSVCNSKFQLIPNFYSQQKQKTVHNQIHNALSLSREMTHIALEQLSCNRNFINPYILTGLLEEFKQNLNRHPETLKLQLRRANNLITQFVVDPRLISSKITDFLISIVISMELSHEDIDELCQILTRALALLYTYQPTQVFTRIHYICQEMKQQEQLAQVFVRLYDVDFFYIYSNRILKQWFNDDNGEQSVVDKNIFDILSKNSQLMKQNLISCK</sequence>
<comment type="caution">
    <text evidence="1">The sequence shown here is derived from an EMBL/GenBank/DDBJ whole genome shotgun (WGS) entry which is preliminary data.</text>
</comment>
<evidence type="ECO:0000313" key="2">
    <source>
        <dbReference type="EMBL" id="CAL5979075.1"/>
    </source>
</evidence>
<evidence type="ECO:0000313" key="3">
    <source>
        <dbReference type="Proteomes" id="UP001642409"/>
    </source>
</evidence>
<proteinExistence type="predicted"/>
<gene>
    <name evidence="1" type="ORF">HINF_LOCUS43037</name>
    <name evidence="2" type="ORF">HINF_LOCUS5222</name>
</gene>